<evidence type="ECO:0000256" key="1">
    <source>
        <dbReference type="ARBA" id="ARBA00006484"/>
    </source>
</evidence>
<evidence type="ECO:0000313" key="6">
    <source>
        <dbReference type="Proteomes" id="UP000298050"/>
    </source>
</evidence>
<evidence type="ECO:0000313" key="5">
    <source>
        <dbReference type="EMBL" id="TGD72569.1"/>
    </source>
</evidence>
<sequence>MDQPLQGKVAVVTGAGRNMGREEALALAGAGAKVVVNSKHSADATVADIRAMGGEAVPAVMDANSWAAGEAIVATAVEHFGRIDILVNNAGIHRPHSIESMTEEDWDAVVDVSLKCYAATIRFAAPHLIAQGDGGVIINTGSTSGLGHLSVANYSAAKEGVAGLTRTVARDLGKYGVRCNMIRPVSLVSDLLLPELVEAGAESRRRGFPSNGVRDFNFPKDFTPDGRQVAALVLLLCLPQAAHVSGQDFFVMGEEIGLYPEPEMRKLLREPGGWTLEALLRSETLAGLLGDIPNRYLA</sequence>
<dbReference type="RefSeq" id="WP_135444808.1">
    <property type="nucleotide sequence ID" value="NZ_SRLE01000009.1"/>
</dbReference>
<dbReference type="GO" id="GO:0016491">
    <property type="term" value="F:oxidoreductase activity"/>
    <property type="evidence" value="ECO:0007669"/>
    <property type="project" value="UniProtKB-KW"/>
</dbReference>
<evidence type="ECO:0000256" key="2">
    <source>
        <dbReference type="ARBA" id="ARBA00023002"/>
    </source>
</evidence>
<gene>
    <name evidence="5" type="ORF">E4634_13670</name>
</gene>
<dbReference type="PANTHER" id="PTHR45024">
    <property type="entry name" value="DEHYDROGENASES, SHORT CHAIN"/>
    <property type="match status" value="1"/>
</dbReference>
<dbReference type="InterPro" id="IPR036291">
    <property type="entry name" value="NAD(P)-bd_dom_sf"/>
</dbReference>
<dbReference type="InterPro" id="IPR051687">
    <property type="entry name" value="Peroxisomal_Beta-Oxidation"/>
</dbReference>
<dbReference type="OrthoDB" id="9804774at2"/>
<dbReference type="AlphaFoldDB" id="A0A4Z0LZ65"/>
<dbReference type="Gene3D" id="3.40.50.720">
    <property type="entry name" value="NAD(P)-binding Rossmann-like Domain"/>
    <property type="match status" value="1"/>
</dbReference>
<dbReference type="PRINTS" id="PR00081">
    <property type="entry name" value="GDHRDH"/>
</dbReference>
<comment type="similarity">
    <text evidence="1 3">Belongs to the short-chain dehydrogenases/reductases (SDR) family.</text>
</comment>
<keyword evidence="2" id="KW-0560">Oxidoreductase</keyword>
<dbReference type="InterPro" id="IPR002347">
    <property type="entry name" value="SDR_fam"/>
</dbReference>
<dbReference type="EMBL" id="SRLE01000009">
    <property type="protein sequence ID" value="TGD72569.1"/>
    <property type="molecule type" value="Genomic_DNA"/>
</dbReference>
<dbReference type="FunFam" id="3.40.50.720:FF:000084">
    <property type="entry name" value="Short-chain dehydrogenase reductase"/>
    <property type="match status" value="1"/>
</dbReference>
<comment type="caution">
    <text evidence="5">The sequence shown here is derived from an EMBL/GenBank/DDBJ whole genome shotgun (WGS) entry which is preliminary data.</text>
</comment>
<proteinExistence type="inferred from homology"/>
<organism evidence="5 6">
    <name type="scientific">Mangrovimicrobium sediminis</name>
    <dbReference type="NCBI Taxonomy" id="2562682"/>
    <lineage>
        <taxon>Bacteria</taxon>
        <taxon>Pseudomonadati</taxon>
        <taxon>Pseudomonadota</taxon>
        <taxon>Gammaproteobacteria</taxon>
        <taxon>Cellvibrionales</taxon>
        <taxon>Halieaceae</taxon>
        <taxon>Mangrovimicrobium</taxon>
    </lineage>
</organism>
<dbReference type="Pfam" id="PF00106">
    <property type="entry name" value="adh_short"/>
    <property type="match status" value="1"/>
</dbReference>
<evidence type="ECO:0000256" key="3">
    <source>
        <dbReference type="RuleBase" id="RU000363"/>
    </source>
</evidence>
<dbReference type="PANTHER" id="PTHR45024:SF2">
    <property type="entry name" value="SCP2 DOMAIN-CONTAINING PROTEIN"/>
    <property type="match status" value="1"/>
</dbReference>
<dbReference type="InterPro" id="IPR057326">
    <property type="entry name" value="KR_dom"/>
</dbReference>
<feature type="domain" description="Ketoreductase" evidence="4">
    <location>
        <begin position="8"/>
        <end position="185"/>
    </location>
</feature>
<keyword evidence="6" id="KW-1185">Reference proteome</keyword>
<dbReference type="Proteomes" id="UP000298050">
    <property type="component" value="Unassembled WGS sequence"/>
</dbReference>
<reference evidence="5 6" key="1">
    <citation type="submission" date="2019-04" db="EMBL/GenBank/DDBJ databases">
        <title>Taxonomy of novel Haliea sp. from mangrove soil of West Coast of India.</title>
        <authorList>
            <person name="Verma A."/>
            <person name="Kumar P."/>
            <person name="Krishnamurthi S."/>
        </authorList>
    </citation>
    <scope>NUCLEOTIDE SEQUENCE [LARGE SCALE GENOMIC DNA]</scope>
    <source>
        <strain evidence="5 6">SAOS-164</strain>
    </source>
</reference>
<name>A0A4Z0LZ65_9GAMM</name>
<accession>A0A4Z0LZ65</accession>
<dbReference type="PRINTS" id="PR00080">
    <property type="entry name" value="SDRFAMILY"/>
</dbReference>
<dbReference type="SMART" id="SM00822">
    <property type="entry name" value="PKS_KR"/>
    <property type="match status" value="1"/>
</dbReference>
<dbReference type="SUPFAM" id="SSF51735">
    <property type="entry name" value="NAD(P)-binding Rossmann-fold domains"/>
    <property type="match status" value="1"/>
</dbReference>
<protein>
    <submittedName>
        <fullName evidence="5">SDR family NAD(P)-dependent oxidoreductase</fullName>
    </submittedName>
</protein>
<evidence type="ECO:0000259" key="4">
    <source>
        <dbReference type="SMART" id="SM00822"/>
    </source>
</evidence>